<feature type="transmembrane region" description="Helical" evidence="6">
    <location>
        <begin position="90"/>
        <end position="112"/>
    </location>
</feature>
<evidence type="ECO:0000313" key="8">
    <source>
        <dbReference type="EMBL" id="KAK5627408.1"/>
    </source>
</evidence>
<dbReference type="PANTHER" id="PTHR33048:SF42">
    <property type="entry name" value="INTEGRAL MEMBRANE PROTEIN"/>
    <property type="match status" value="1"/>
</dbReference>
<dbReference type="InterPro" id="IPR052337">
    <property type="entry name" value="SAT4-like"/>
</dbReference>
<sequence length="350" mass="39210">MPRNIRTIVIYLQVLSALIRLSTTSARISFATTLLRLVNKYEKRVVWFSIITLAAVAIPSAIFPFVSCIPYEKIFDPSIPGTCRGDAVSLGYFTFEAAYTSFIDFALVVLPWRVLSRIQVQTQKRVVPLSKSLTLRRVEKLGASLAMSLGILPPANPTRSGVVTIVKATYIDQIRSNDFTYSSADLTIWNVVESASIIMAASIPNLRVFVLKNSRHLKSSFRIGSSNGLDIRGRSRKTDEISLENIHRTSTHSRIPHVLWQSLPPYMSLCFLKYHNPLLGIVKVISGGADRRRGEGRTWVTSRERGDGDSEKGIYYATRALPRLAIMQKTTYAVEYLEEPSPTLSPLKDR</sequence>
<dbReference type="AlphaFoldDB" id="A0AAN7UFM1"/>
<name>A0AAN7UFM1_9PEZI</name>
<organism evidence="8 9">
    <name type="scientific">Xylaria bambusicola</name>
    <dbReference type="NCBI Taxonomy" id="326684"/>
    <lineage>
        <taxon>Eukaryota</taxon>
        <taxon>Fungi</taxon>
        <taxon>Dikarya</taxon>
        <taxon>Ascomycota</taxon>
        <taxon>Pezizomycotina</taxon>
        <taxon>Sordariomycetes</taxon>
        <taxon>Xylariomycetidae</taxon>
        <taxon>Xylariales</taxon>
        <taxon>Xylariaceae</taxon>
        <taxon>Xylaria</taxon>
    </lineage>
</organism>
<evidence type="ECO:0000256" key="4">
    <source>
        <dbReference type="ARBA" id="ARBA00023136"/>
    </source>
</evidence>
<keyword evidence="9" id="KW-1185">Reference proteome</keyword>
<dbReference type="Pfam" id="PF20684">
    <property type="entry name" value="Fung_rhodopsin"/>
    <property type="match status" value="2"/>
</dbReference>
<keyword evidence="4 6" id="KW-0472">Membrane</keyword>
<evidence type="ECO:0000256" key="2">
    <source>
        <dbReference type="ARBA" id="ARBA00022692"/>
    </source>
</evidence>
<gene>
    <name evidence="8" type="ORF">RRF57_003123</name>
</gene>
<dbReference type="InterPro" id="IPR049326">
    <property type="entry name" value="Rhodopsin_dom_fungi"/>
</dbReference>
<proteinExistence type="inferred from homology"/>
<feature type="domain" description="Rhodopsin" evidence="7">
    <location>
        <begin position="15"/>
        <end position="126"/>
    </location>
</feature>
<evidence type="ECO:0000256" key="1">
    <source>
        <dbReference type="ARBA" id="ARBA00004141"/>
    </source>
</evidence>
<dbReference type="GO" id="GO:0016020">
    <property type="term" value="C:membrane"/>
    <property type="evidence" value="ECO:0007669"/>
    <property type="project" value="UniProtKB-SubCell"/>
</dbReference>
<reference evidence="8 9" key="1">
    <citation type="submission" date="2023-10" db="EMBL/GenBank/DDBJ databases">
        <title>Draft genome sequence of Xylaria bambusicola isolate GMP-LS, the root and basal stem rot pathogen of sugarcane in Indonesia.</title>
        <authorList>
            <person name="Selvaraj P."/>
            <person name="Muralishankar V."/>
            <person name="Muruganantham S."/>
            <person name="Sp S."/>
            <person name="Haryani S."/>
            <person name="Lau K.J.X."/>
            <person name="Naqvi N.I."/>
        </authorList>
    </citation>
    <scope>NUCLEOTIDE SEQUENCE [LARGE SCALE GENOMIC DNA]</scope>
    <source>
        <strain evidence="8">GMP-LS</strain>
    </source>
</reference>
<comment type="subcellular location">
    <subcellularLocation>
        <location evidence="1">Membrane</location>
        <topology evidence="1">Multi-pass membrane protein</topology>
    </subcellularLocation>
</comment>
<accession>A0AAN7UFM1</accession>
<evidence type="ECO:0000256" key="3">
    <source>
        <dbReference type="ARBA" id="ARBA00022989"/>
    </source>
</evidence>
<comment type="caution">
    <text evidence="8">The sequence shown here is derived from an EMBL/GenBank/DDBJ whole genome shotgun (WGS) entry which is preliminary data.</text>
</comment>
<feature type="domain" description="Rhodopsin" evidence="7">
    <location>
        <begin position="131"/>
        <end position="210"/>
    </location>
</feature>
<evidence type="ECO:0000313" key="9">
    <source>
        <dbReference type="Proteomes" id="UP001305414"/>
    </source>
</evidence>
<evidence type="ECO:0000256" key="5">
    <source>
        <dbReference type="ARBA" id="ARBA00038359"/>
    </source>
</evidence>
<dbReference type="Proteomes" id="UP001305414">
    <property type="component" value="Unassembled WGS sequence"/>
</dbReference>
<feature type="transmembrane region" description="Helical" evidence="6">
    <location>
        <begin position="47"/>
        <end position="69"/>
    </location>
</feature>
<keyword evidence="3 6" id="KW-1133">Transmembrane helix</keyword>
<keyword evidence="2 6" id="KW-0812">Transmembrane</keyword>
<evidence type="ECO:0000259" key="7">
    <source>
        <dbReference type="Pfam" id="PF20684"/>
    </source>
</evidence>
<dbReference type="EMBL" id="JAWHQM010000005">
    <property type="protein sequence ID" value="KAK5627408.1"/>
    <property type="molecule type" value="Genomic_DNA"/>
</dbReference>
<protein>
    <recommendedName>
        <fullName evidence="7">Rhodopsin domain-containing protein</fullName>
    </recommendedName>
</protein>
<comment type="similarity">
    <text evidence="5">Belongs to the SAT4 family.</text>
</comment>
<dbReference type="PANTHER" id="PTHR33048">
    <property type="entry name" value="PTH11-LIKE INTEGRAL MEMBRANE PROTEIN (AFU_ORTHOLOGUE AFUA_5G11245)"/>
    <property type="match status" value="1"/>
</dbReference>
<evidence type="ECO:0000256" key="6">
    <source>
        <dbReference type="SAM" id="Phobius"/>
    </source>
</evidence>